<dbReference type="Proteomes" id="UP000887579">
    <property type="component" value="Unplaced"/>
</dbReference>
<reference evidence="2" key="1">
    <citation type="submission" date="2022-11" db="UniProtKB">
        <authorList>
            <consortium name="WormBaseParasite"/>
        </authorList>
    </citation>
    <scope>IDENTIFICATION</scope>
</reference>
<proteinExistence type="predicted"/>
<dbReference type="WBParaSite" id="ES5_v2.g4492.t1">
    <property type="protein sequence ID" value="ES5_v2.g4492.t1"/>
    <property type="gene ID" value="ES5_v2.g4492"/>
</dbReference>
<protein>
    <submittedName>
        <fullName evidence="2">Uncharacterized protein</fullName>
    </submittedName>
</protein>
<evidence type="ECO:0000313" key="1">
    <source>
        <dbReference type="Proteomes" id="UP000887579"/>
    </source>
</evidence>
<accession>A0AC34GNJ2</accession>
<organism evidence="1 2">
    <name type="scientific">Panagrolaimus sp. ES5</name>
    <dbReference type="NCBI Taxonomy" id="591445"/>
    <lineage>
        <taxon>Eukaryota</taxon>
        <taxon>Metazoa</taxon>
        <taxon>Ecdysozoa</taxon>
        <taxon>Nematoda</taxon>
        <taxon>Chromadorea</taxon>
        <taxon>Rhabditida</taxon>
        <taxon>Tylenchina</taxon>
        <taxon>Panagrolaimomorpha</taxon>
        <taxon>Panagrolaimoidea</taxon>
        <taxon>Panagrolaimidae</taxon>
        <taxon>Panagrolaimus</taxon>
    </lineage>
</organism>
<sequence>MGSSATSRTSGRGCAPDYIDTYCEKYRANPSASTEFCFSIHTYDMNVERVRNKITTTPSTSTSDSRNDRTIIRTMSVIEAKSAEGRVIIIFCDIDCEKERLKISIWIREFNANNDIPTNDAIGYHFHRRRTRFGYHNVDALLDKNPIVIIYFIADKTFVYEGDVKSQTEFNDFLMSLEKQPIQKPQSSEDLDEFISAASECDISQKYVLKIHSFKDCYDELWNNLVRSFHNSKNITFVELRRPLTPEETVIIQQRLPMLRRECQILAVLHNGAYQEIVDSMFLKELNKKISNWSNENCSNPQPYAIKMPLTEIQLDYLREELYINGIVTNPTYIIVGLIGGIAVIALAISIFWGLNGSSFVTK</sequence>
<evidence type="ECO:0000313" key="2">
    <source>
        <dbReference type="WBParaSite" id="ES5_v2.g4492.t1"/>
    </source>
</evidence>
<name>A0AC34GNJ2_9BILA</name>